<reference evidence="1 2" key="1">
    <citation type="submission" date="2019-08" db="EMBL/GenBank/DDBJ databases">
        <title>In-depth cultivation of the pig gut microbiome towards novel bacterial diversity and tailored functional studies.</title>
        <authorList>
            <person name="Wylensek D."/>
            <person name="Hitch T.C.A."/>
            <person name="Clavel T."/>
        </authorList>
    </citation>
    <scope>NUCLEOTIDE SEQUENCE [LARGE SCALE GENOMIC DNA]</scope>
    <source>
        <strain evidence="1 2">WCA-693-APC-MOT-I</strain>
    </source>
</reference>
<dbReference type="AlphaFoldDB" id="A0A6L5Y0P1"/>
<sequence length="192" mass="22372">MGLTLKDRLEKNRKNVVYDIKQQIGVGLANGNSGDAANDIHWRCFLKYELEDLEIEDLEIEDLEIEDLFVENETNNNSESKSEYVESVENIDEVRAARGEDGKTHYIPEDMKYPEWKEKKHLDDMGAVASNIGDILMFRKNVCISEVLEEKFFRDKIFEIRTCKNGTIWLNDWIPSQDIGIFYCIDCNYICV</sequence>
<dbReference type="EMBL" id="VUMT01000015">
    <property type="protein sequence ID" value="MSS64271.1"/>
    <property type="molecule type" value="Genomic_DNA"/>
</dbReference>
<organism evidence="1 2">
    <name type="scientific">Velocimicrobium porci</name>
    <dbReference type="NCBI Taxonomy" id="2606634"/>
    <lineage>
        <taxon>Bacteria</taxon>
        <taxon>Bacillati</taxon>
        <taxon>Bacillota</taxon>
        <taxon>Clostridia</taxon>
        <taxon>Lachnospirales</taxon>
        <taxon>Lachnospiraceae</taxon>
        <taxon>Velocimicrobium</taxon>
    </lineage>
</organism>
<accession>A0A6L5Y0P1</accession>
<dbReference type="RefSeq" id="WP_154519667.1">
    <property type="nucleotide sequence ID" value="NZ_VUMT01000015.1"/>
</dbReference>
<proteinExistence type="predicted"/>
<keyword evidence="2" id="KW-1185">Reference proteome</keyword>
<evidence type="ECO:0000313" key="1">
    <source>
        <dbReference type="EMBL" id="MSS64271.1"/>
    </source>
</evidence>
<protein>
    <submittedName>
        <fullName evidence="1">Uncharacterized protein</fullName>
    </submittedName>
</protein>
<comment type="caution">
    <text evidence="1">The sequence shown here is derived from an EMBL/GenBank/DDBJ whole genome shotgun (WGS) entry which is preliminary data.</text>
</comment>
<dbReference type="Proteomes" id="UP000482209">
    <property type="component" value="Unassembled WGS sequence"/>
</dbReference>
<evidence type="ECO:0000313" key="2">
    <source>
        <dbReference type="Proteomes" id="UP000482209"/>
    </source>
</evidence>
<name>A0A6L5Y0P1_9FIRM</name>
<gene>
    <name evidence="1" type="ORF">FYJ58_10350</name>
</gene>